<sequence>MTTELRLTTSAADCARFEAQLGAWLEQDLGTADQAFMTRHRSSCATCDRMVRDLEQLVADAGALSDLTPPRDLWQGIEARLEAPVIPISSVAAATPVRKARTVSVRWFAVAATLLVSVSSAVTWKFAQSRSAVGAGGSTVATQSPQDTDSTTVETDVLPSATVELAVGMPSATTSRGSSTPTRLASRFNDEGEVPDAHSTYEREISALRQIVDERFAELDPGTVTELRRNLDIIDRAIADSKAALAGDPRSALGSTQLDRALQAKLDLLRRVALL</sequence>
<gene>
    <name evidence="2" type="ORF">GEMMAAP_14175</name>
</gene>
<reference evidence="2 3" key="2">
    <citation type="journal article" date="2016" name="Environ. Microbiol. Rep.">
        <title>Metagenomic evidence for the presence of phototrophic Gemmatimonadetes bacteria in diverse environments.</title>
        <authorList>
            <person name="Zeng Y."/>
            <person name="Baumbach J."/>
            <person name="Barbosa E.G."/>
            <person name="Azevedo V."/>
            <person name="Zhang C."/>
            <person name="Koblizek M."/>
        </authorList>
    </citation>
    <scope>NUCLEOTIDE SEQUENCE [LARGE SCALE GENOMIC DNA]</scope>
    <source>
        <strain evidence="2 3">AP64</strain>
    </source>
</reference>
<feature type="region of interest" description="Disordered" evidence="1">
    <location>
        <begin position="169"/>
        <end position="196"/>
    </location>
</feature>
<evidence type="ECO:0000313" key="3">
    <source>
        <dbReference type="Proteomes" id="UP000076404"/>
    </source>
</evidence>
<name>A0A143BMB9_9BACT</name>
<accession>A0A143BMB9</accession>
<proteinExistence type="predicted"/>
<evidence type="ECO:0000256" key="1">
    <source>
        <dbReference type="SAM" id="MobiDB-lite"/>
    </source>
</evidence>
<evidence type="ECO:0008006" key="4">
    <source>
        <dbReference type="Google" id="ProtNLM"/>
    </source>
</evidence>
<reference evidence="2 3" key="1">
    <citation type="journal article" date="2014" name="Proc. Natl. Acad. Sci. U.S.A.">
        <title>Functional type 2 photosynthetic reaction centers found in the rare bacterial phylum Gemmatimonadetes.</title>
        <authorList>
            <person name="Zeng Y."/>
            <person name="Feng F."/>
            <person name="Medova H."/>
            <person name="Dean J."/>
            <person name="Koblizek M."/>
        </authorList>
    </citation>
    <scope>NUCLEOTIDE SEQUENCE [LARGE SCALE GENOMIC DNA]</scope>
    <source>
        <strain evidence="2 3">AP64</strain>
    </source>
</reference>
<dbReference type="Proteomes" id="UP000076404">
    <property type="component" value="Chromosome"/>
</dbReference>
<keyword evidence="3" id="KW-1185">Reference proteome</keyword>
<dbReference type="KEGG" id="gph:GEMMAAP_14175"/>
<dbReference type="eggNOG" id="ENOG5033ZKP">
    <property type="taxonomic scope" value="Bacteria"/>
</dbReference>
<protein>
    <recommendedName>
        <fullName evidence="4">Zinc-finger domain-containing protein</fullName>
    </recommendedName>
</protein>
<dbReference type="RefSeq" id="WP_026848651.1">
    <property type="nucleotide sequence ID" value="NZ_CP011454.1"/>
</dbReference>
<dbReference type="AlphaFoldDB" id="A0A143BMB9"/>
<dbReference type="EMBL" id="CP011454">
    <property type="protein sequence ID" value="AMW05641.1"/>
    <property type="molecule type" value="Genomic_DNA"/>
</dbReference>
<evidence type="ECO:0000313" key="2">
    <source>
        <dbReference type="EMBL" id="AMW05641.1"/>
    </source>
</evidence>
<organism evidence="2 3">
    <name type="scientific">Gemmatimonas phototrophica</name>
    <dbReference type="NCBI Taxonomy" id="1379270"/>
    <lineage>
        <taxon>Bacteria</taxon>
        <taxon>Pseudomonadati</taxon>
        <taxon>Gemmatimonadota</taxon>
        <taxon>Gemmatimonadia</taxon>
        <taxon>Gemmatimonadales</taxon>
        <taxon>Gemmatimonadaceae</taxon>
        <taxon>Gemmatimonas</taxon>
    </lineage>
</organism>
<dbReference type="OrthoDB" id="263761at2"/>
<feature type="compositionally biased region" description="Polar residues" evidence="1">
    <location>
        <begin position="171"/>
        <end position="183"/>
    </location>
</feature>
<dbReference type="STRING" id="1379270.GEMMAAP_14175"/>